<dbReference type="SUPFAM" id="SSF52540">
    <property type="entry name" value="P-loop containing nucleoside triphosphate hydrolases"/>
    <property type="match status" value="1"/>
</dbReference>
<evidence type="ECO:0000256" key="8">
    <source>
        <dbReference type="ARBA" id="ARBA00022989"/>
    </source>
</evidence>
<evidence type="ECO:0000259" key="14">
    <source>
        <dbReference type="SMART" id="SM00382"/>
    </source>
</evidence>
<dbReference type="Pfam" id="PF00004">
    <property type="entry name" value="AAA"/>
    <property type="match status" value="2"/>
</dbReference>
<evidence type="ECO:0000256" key="6">
    <source>
        <dbReference type="ARBA" id="ARBA00022801"/>
    </source>
</evidence>
<evidence type="ECO:0000256" key="3">
    <source>
        <dbReference type="ARBA" id="ARBA00022692"/>
    </source>
</evidence>
<keyword evidence="3" id="KW-0812">Transmembrane</keyword>
<evidence type="ECO:0000313" key="17">
    <source>
        <dbReference type="Proteomes" id="UP001446871"/>
    </source>
</evidence>
<evidence type="ECO:0000259" key="15">
    <source>
        <dbReference type="SMART" id="SM01024"/>
    </source>
</evidence>
<keyword evidence="17" id="KW-1185">Reference proteome</keyword>
<evidence type="ECO:0000256" key="4">
    <source>
        <dbReference type="ARBA" id="ARBA00022741"/>
    </source>
</evidence>
<keyword evidence="7" id="KW-0067">ATP-binding</keyword>
<dbReference type="InterPro" id="IPR003593">
    <property type="entry name" value="AAA+_ATPase"/>
</dbReference>
<keyword evidence="8" id="KW-1133">Transmembrane helix</keyword>
<dbReference type="InterPro" id="IPR003959">
    <property type="entry name" value="ATPase_AAA_core"/>
</dbReference>
<keyword evidence="4" id="KW-0547">Nucleotide-binding</keyword>
<comment type="catalytic activity">
    <reaction evidence="11">
        <text>ATP + H2O = ADP + phosphate + H(+)</text>
        <dbReference type="Rhea" id="RHEA:13065"/>
        <dbReference type="ChEBI" id="CHEBI:15377"/>
        <dbReference type="ChEBI" id="CHEBI:15378"/>
        <dbReference type="ChEBI" id="CHEBI:30616"/>
        <dbReference type="ChEBI" id="CHEBI:43474"/>
        <dbReference type="ChEBI" id="CHEBI:456216"/>
    </reaction>
    <physiologicalReaction direction="left-to-right" evidence="11">
        <dbReference type="Rhea" id="RHEA:13066"/>
    </physiologicalReaction>
</comment>
<reference evidence="16 17" key="1">
    <citation type="submission" date="2023-01" db="EMBL/GenBank/DDBJ databases">
        <title>Analysis of 21 Apiospora genomes using comparative genomics revels a genus with tremendous synthesis potential of carbohydrate active enzymes and secondary metabolites.</title>
        <authorList>
            <person name="Sorensen T."/>
        </authorList>
    </citation>
    <scope>NUCLEOTIDE SEQUENCE [LARGE SCALE GENOMIC DNA]</scope>
    <source>
        <strain evidence="16 17">CBS 83171</strain>
    </source>
</reference>
<evidence type="ECO:0000256" key="1">
    <source>
        <dbReference type="ARBA" id="ARBA00004434"/>
    </source>
</evidence>
<dbReference type="PANTHER" id="PTHR23070">
    <property type="entry name" value="BCS1 AAA-TYPE ATPASE"/>
    <property type="match status" value="1"/>
</dbReference>
<keyword evidence="10" id="KW-0472">Membrane</keyword>
<comment type="caution">
    <text evidence="16">The sequence shown here is derived from an EMBL/GenBank/DDBJ whole genome shotgun (WGS) entry which is preliminary data.</text>
</comment>
<accession>A0ABR1VP62</accession>
<comment type="subcellular location">
    <subcellularLocation>
        <location evidence="1">Mitochondrion inner membrane</location>
        <topology evidence="1">Single-pass membrane protein</topology>
    </subcellularLocation>
</comment>
<feature type="domain" description="AAA+ ATPase" evidence="14">
    <location>
        <begin position="291"/>
        <end position="440"/>
    </location>
</feature>
<dbReference type="EMBL" id="JAQQWM010000003">
    <property type="protein sequence ID" value="KAK8073046.1"/>
    <property type="molecule type" value="Genomic_DNA"/>
</dbReference>
<dbReference type="SMART" id="SM01024">
    <property type="entry name" value="BCS1_N"/>
    <property type="match status" value="1"/>
</dbReference>
<feature type="domain" description="BCS1 N-terminal" evidence="15">
    <location>
        <begin position="50"/>
        <end position="258"/>
    </location>
</feature>
<evidence type="ECO:0000256" key="7">
    <source>
        <dbReference type="ARBA" id="ARBA00022840"/>
    </source>
</evidence>
<feature type="region of interest" description="Disordered" evidence="13">
    <location>
        <begin position="587"/>
        <end position="639"/>
    </location>
</feature>
<feature type="coiled-coil region" evidence="12">
    <location>
        <begin position="520"/>
        <end position="547"/>
    </location>
</feature>
<evidence type="ECO:0000256" key="12">
    <source>
        <dbReference type="SAM" id="Coils"/>
    </source>
</evidence>
<dbReference type="InterPro" id="IPR027417">
    <property type="entry name" value="P-loop_NTPase"/>
</dbReference>
<dbReference type="Gene3D" id="3.40.50.300">
    <property type="entry name" value="P-loop containing nucleotide triphosphate hydrolases"/>
    <property type="match status" value="1"/>
</dbReference>
<keyword evidence="5" id="KW-0999">Mitochondrion inner membrane</keyword>
<comment type="similarity">
    <text evidence="2">Belongs to the AAA ATPase family. BCS1 subfamily.</text>
</comment>
<evidence type="ECO:0000256" key="13">
    <source>
        <dbReference type="SAM" id="MobiDB-lite"/>
    </source>
</evidence>
<dbReference type="SMART" id="SM00382">
    <property type="entry name" value="AAA"/>
    <property type="match status" value="1"/>
</dbReference>
<dbReference type="Pfam" id="PF25426">
    <property type="entry name" value="AAA_lid_BCS1"/>
    <property type="match status" value="1"/>
</dbReference>
<evidence type="ECO:0000256" key="9">
    <source>
        <dbReference type="ARBA" id="ARBA00023128"/>
    </source>
</evidence>
<dbReference type="InterPro" id="IPR014851">
    <property type="entry name" value="BCS1_N"/>
</dbReference>
<organism evidence="16 17">
    <name type="scientific">Apiospora saccharicola</name>
    <dbReference type="NCBI Taxonomy" id="335842"/>
    <lineage>
        <taxon>Eukaryota</taxon>
        <taxon>Fungi</taxon>
        <taxon>Dikarya</taxon>
        <taxon>Ascomycota</taxon>
        <taxon>Pezizomycotina</taxon>
        <taxon>Sordariomycetes</taxon>
        <taxon>Xylariomycetidae</taxon>
        <taxon>Amphisphaeriales</taxon>
        <taxon>Apiosporaceae</taxon>
        <taxon>Apiospora</taxon>
    </lineage>
</organism>
<protein>
    <submittedName>
        <fullName evidence="16">P-loop containing nucleoside triphosphate hydrolase protein</fullName>
    </submittedName>
</protein>
<evidence type="ECO:0000256" key="5">
    <source>
        <dbReference type="ARBA" id="ARBA00022792"/>
    </source>
</evidence>
<sequence>MPPYSLSNGGGGLLRLRSIFEQTTPGFATLQDFFLRWLNLDVTTIAVAITAFGAISTGTSQLRYVAGHIYRWVTRLFTASVSISGNDRLNREVLNWIGAKVLLHQETRILTARSEITQNDAWDFRRIHMKRNDQRHGGKRLPIQYLPTFGITWFIHERNVFLVRRIPEGRVPMPGGGSTPLGFDSPDQYVVAPAGHEPLVVMCLGRSVAPIKRFLETCREFADKQRESFITVRTMGQSHYRESWDNTILRPLRPLDTVHMDKKVKDDLVNDISNYLNPATRRFYTTRGIPYRRGYLLYGPPGTGKTSLSLALAGMFGLELYIVHVPTLGSDSELERMFTALPPKCIVLLEDIDAVGVKRQASDETKTKEKQAQPAWVDEMDAFAKGRTRCSLSGLLNVLDGVTSQEGRIVLMTANMADNLDEALVRPGRIDKKIFMGRIDRDAAEEMFLRMFEPDREQEPNAAETCAPAAINMEELKKLAARFSTRIPRGVFTPAQLQGFLLNHRGQPEVAVAKVEEWTTAEEKRMKEALEQEKVAAKQKMKKNEEKADAKVTQVADKLAAVLGNKLTQYPSTNLQSKDMTAFIANALPRRPGSSDSPVAAAPTTNGEHVGADATTATDSSSRDQKRSEGAGQVDSALN</sequence>
<dbReference type="Pfam" id="PF08740">
    <property type="entry name" value="BCS1_N"/>
    <property type="match status" value="1"/>
</dbReference>
<proteinExistence type="inferred from homology"/>
<dbReference type="GO" id="GO:0016787">
    <property type="term" value="F:hydrolase activity"/>
    <property type="evidence" value="ECO:0007669"/>
    <property type="project" value="UniProtKB-KW"/>
</dbReference>
<evidence type="ECO:0000256" key="2">
    <source>
        <dbReference type="ARBA" id="ARBA00007448"/>
    </source>
</evidence>
<gene>
    <name evidence="16" type="ORF">PG996_006394</name>
</gene>
<evidence type="ECO:0000313" key="16">
    <source>
        <dbReference type="EMBL" id="KAK8073046.1"/>
    </source>
</evidence>
<evidence type="ECO:0000256" key="11">
    <source>
        <dbReference type="ARBA" id="ARBA00048778"/>
    </source>
</evidence>
<dbReference type="InterPro" id="IPR050747">
    <property type="entry name" value="Mitochondrial_chaperone_BCS1"/>
</dbReference>
<keyword evidence="12" id="KW-0175">Coiled coil</keyword>
<name>A0ABR1VP62_9PEZI</name>
<keyword evidence="6 16" id="KW-0378">Hydrolase</keyword>
<evidence type="ECO:0000256" key="10">
    <source>
        <dbReference type="ARBA" id="ARBA00023136"/>
    </source>
</evidence>
<dbReference type="InterPro" id="IPR057495">
    <property type="entry name" value="AAA_lid_BCS1"/>
</dbReference>
<keyword evidence="9" id="KW-0496">Mitochondrion</keyword>
<dbReference type="Proteomes" id="UP001446871">
    <property type="component" value="Unassembled WGS sequence"/>
</dbReference>